<keyword evidence="1" id="KW-0472">Membrane</keyword>
<gene>
    <name evidence="2" type="ORF">GCM10022377_13970</name>
</gene>
<name>A0ABP7D6Z3_9MICC</name>
<keyword evidence="1" id="KW-0812">Transmembrane</keyword>
<evidence type="ECO:0008006" key="4">
    <source>
        <dbReference type="Google" id="ProtNLM"/>
    </source>
</evidence>
<protein>
    <recommendedName>
        <fullName evidence="4">DUF4245 domain-containing protein</fullName>
    </recommendedName>
</protein>
<feature type="transmembrane region" description="Helical" evidence="1">
    <location>
        <begin position="28"/>
        <end position="48"/>
    </location>
</feature>
<reference evidence="3" key="1">
    <citation type="journal article" date="2019" name="Int. J. Syst. Evol. Microbiol.">
        <title>The Global Catalogue of Microorganisms (GCM) 10K type strain sequencing project: providing services to taxonomists for standard genome sequencing and annotation.</title>
        <authorList>
            <consortium name="The Broad Institute Genomics Platform"/>
            <consortium name="The Broad Institute Genome Sequencing Center for Infectious Disease"/>
            <person name="Wu L."/>
            <person name="Ma J."/>
        </authorList>
    </citation>
    <scope>NUCLEOTIDE SEQUENCE [LARGE SCALE GENOMIC DNA]</scope>
    <source>
        <strain evidence="3">JCM 16961</strain>
    </source>
</reference>
<evidence type="ECO:0000256" key="1">
    <source>
        <dbReference type="SAM" id="Phobius"/>
    </source>
</evidence>
<dbReference type="RefSeq" id="WP_344882043.1">
    <property type="nucleotide sequence ID" value="NZ_BAABCJ010000002.1"/>
</dbReference>
<evidence type="ECO:0000313" key="3">
    <source>
        <dbReference type="Proteomes" id="UP001501536"/>
    </source>
</evidence>
<evidence type="ECO:0000313" key="2">
    <source>
        <dbReference type="EMBL" id="GAA3701532.1"/>
    </source>
</evidence>
<organism evidence="2 3">
    <name type="scientific">Zhihengliuella alba</name>
    <dbReference type="NCBI Taxonomy" id="547018"/>
    <lineage>
        <taxon>Bacteria</taxon>
        <taxon>Bacillati</taxon>
        <taxon>Actinomycetota</taxon>
        <taxon>Actinomycetes</taxon>
        <taxon>Micrococcales</taxon>
        <taxon>Micrococcaceae</taxon>
        <taxon>Zhihengliuella</taxon>
    </lineage>
</organism>
<proteinExistence type="predicted"/>
<keyword evidence="3" id="KW-1185">Reference proteome</keyword>
<sequence>MNTEHVDQEQLPKPILTKSQAKRANQSLKGMVISVLLTLAVVLPVLALNPFNQENNFRPDVDVTAVAAQVDGSAGFVPLDLELPDEWYSNFARWQGSQADGVDFWEVGYVRGEDGFVGLRQTADANPTWIAQHAGDVAPSGQREIAGVVWQEYSYRDDDGVEHVTLVADLEDSTVMLYSDSGAELLETAATAVTESSV</sequence>
<dbReference type="Pfam" id="PF14030">
    <property type="entry name" value="DUF4245"/>
    <property type="match status" value="1"/>
</dbReference>
<comment type="caution">
    <text evidence="2">The sequence shown here is derived from an EMBL/GenBank/DDBJ whole genome shotgun (WGS) entry which is preliminary data.</text>
</comment>
<dbReference type="InterPro" id="IPR025339">
    <property type="entry name" value="DUF4245"/>
</dbReference>
<keyword evidence="1" id="KW-1133">Transmembrane helix</keyword>
<dbReference type="EMBL" id="BAABCJ010000002">
    <property type="protein sequence ID" value="GAA3701532.1"/>
    <property type="molecule type" value="Genomic_DNA"/>
</dbReference>
<accession>A0ABP7D6Z3</accession>
<dbReference type="Proteomes" id="UP001501536">
    <property type="component" value="Unassembled WGS sequence"/>
</dbReference>